<evidence type="ECO:0000313" key="2">
    <source>
        <dbReference type="Proteomes" id="UP000770717"/>
    </source>
</evidence>
<comment type="caution">
    <text evidence="1">The sequence shown here is derived from an EMBL/GenBank/DDBJ whole genome shotgun (WGS) entry which is preliminary data.</text>
</comment>
<accession>A0A8J6EEZ7</accession>
<dbReference type="Proteomes" id="UP000770717">
    <property type="component" value="Unassembled WGS sequence"/>
</dbReference>
<name>A0A8J6EEZ7_ELECQ</name>
<proteinExistence type="predicted"/>
<reference evidence="1" key="1">
    <citation type="thesis" date="2020" institute="ProQuest LLC" country="789 East Eisenhower Parkway, Ann Arbor, MI, USA">
        <title>Comparative Genomics and Chromosome Evolution.</title>
        <authorList>
            <person name="Mudd A.B."/>
        </authorList>
    </citation>
    <scope>NUCLEOTIDE SEQUENCE</scope>
    <source>
        <strain evidence="1">HN-11 Male</strain>
        <tissue evidence="1">Kidney and liver</tissue>
    </source>
</reference>
<dbReference type="AlphaFoldDB" id="A0A8J6EEZ7"/>
<sequence>MRNHQGCCIQVGKKYTVNLDIVPLPRHFTVPPTGECDEYKYHPLKTSTCYVRRKSIPSWGSIGGSSRWGLYNHMLVDGIKEVVWN</sequence>
<gene>
    <name evidence="1" type="ORF">GDO78_014042</name>
</gene>
<dbReference type="EMBL" id="WNTK01001120">
    <property type="protein sequence ID" value="KAG9467923.1"/>
    <property type="molecule type" value="Genomic_DNA"/>
</dbReference>
<keyword evidence="2" id="KW-1185">Reference proteome</keyword>
<organism evidence="1 2">
    <name type="scientific">Eleutherodactylus coqui</name>
    <name type="common">Puerto Rican coqui</name>
    <dbReference type="NCBI Taxonomy" id="57060"/>
    <lineage>
        <taxon>Eukaryota</taxon>
        <taxon>Metazoa</taxon>
        <taxon>Chordata</taxon>
        <taxon>Craniata</taxon>
        <taxon>Vertebrata</taxon>
        <taxon>Euteleostomi</taxon>
        <taxon>Amphibia</taxon>
        <taxon>Batrachia</taxon>
        <taxon>Anura</taxon>
        <taxon>Neobatrachia</taxon>
        <taxon>Hyloidea</taxon>
        <taxon>Eleutherodactylidae</taxon>
        <taxon>Eleutherodactylinae</taxon>
        <taxon>Eleutherodactylus</taxon>
        <taxon>Eleutherodactylus</taxon>
    </lineage>
</organism>
<protein>
    <submittedName>
        <fullName evidence="1">Uncharacterized protein</fullName>
    </submittedName>
</protein>
<evidence type="ECO:0000313" key="1">
    <source>
        <dbReference type="EMBL" id="KAG9467923.1"/>
    </source>
</evidence>